<accession>A0ABQ6HCQ4</accession>
<protein>
    <submittedName>
        <fullName evidence="1">Uncharacterized protein</fullName>
    </submittedName>
</protein>
<proteinExistence type="predicted"/>
<dbReference type="Proteomes" id="UP001157134">
    <property type="component" value="Unassembled WGS sequence"/>
</dbReference>
<dbReference type="EMBL" id="BSSV01000003">
    <property type="protein sequence ID" value="GLX85329.1"/>
    <property type="molecule type" value="Genomic_DNA"/>
</dbReference>
<gene>
    <name evidence="1" type="ORF">tloyanaT_15810</name>
</gene>
<dbReference type="RefSeq" id="WP_284297337.1">
    <property type="nucleotide sequence ID" value="NZ_BSSV01000003.1"/>
</dbReference>
<evidence type="ECO:0000313" key="1">
    <source>
        <dbReference type="EMBL" id="GLX85329.1"/>
    </source>
</evidence>
<sequence>MSKTEKEIEELLDKVCVDLGFCLTHSVKSRLIKFPPKTPEKFTKAVVEAEGFTLDTINKPLYQQLFEQIDRVYSKYT</sequence>
<organism evidence="1 2">
    <name type="scientific">Thalassotalea loyana</name>
    <dbReference type="NCBI Taxonomy" id="280483"/>
    <lineage>
        <taxon>Bacteria</taxon>
        <taxon>Pseudomonadati</taxon>
        <taxon>Pseudomonadota</taxon>
        <taxon>Gammaproteobacteria</taxon>
        <taxon>Alteromonadales</taxon>
        <taxon>Colwelliaceae</taxon>
        <taxon>Thalassotalea</taxon>
    </lineage>
</organism>
<name>A0ABQ6HCQ4_9GAMM</name>
<reference evidence="1 2" key="1">
    <citation type="submission" date="2023-03" db="EMBL/GenBank/DDBJ databases">
        <title>Thalassotalea loyana LMG 22536T draft genome sequence.</title>
        <authorList>
            <person name="Sawabe T."/>
        </authorList>
    </citation>
    <scope>NUCLEOTIDE SEQUENCE [LARGE SCALE GENOMIC DNA]</scope>
    <source>
        <strain evidence="1 2">LMG 22536</strain>
    </source>
</reference>
<evidence type="ECO:0000313" key="2">
    <source>
        <dbReference type="Proteomes" id="UP001157134"/>
    </source>
</evidence>
<keyword evidence="2" id="KW-1185">Reference proteome</keyword>
<comment type="caution">
    <text evidence="1">The sequence shown here is derived from an EMBL/GenBank/DDBJ whole genome shotgun (WGS) entry which is preliminary data.</text>
</comment>